<dbReference type="AlphaFoldDB" id="Q141V7"/>
<dbReference type="KEGG" id="bxe:Bxe_A3097"/>
<feature type="compositionally biased region" description="Low complexity" evidence="3">
    <location>
        <begin position="586"/>
        <end position="628"/>
    </location>
</feature>
<dbReference type="EMBL" id="CP000270">
    <property type="protein sequence ID" value="ABE29882.1"/>
    <property type="molecule type" value="Genomic_DNA"/>
</dbReference>
<evidence type="ECO:0000256" key="2">
    <source>
        <dbReference type="ARBA" id="ARBA00022829"/>
    </source>
</evidence>
<dbReference type="InterPro" id="IPR004437">
    <property type="entry name" value="ParB/RepB/Spo0J"/>
</dbReference>
<dbReference type="NCBIfam" id="TIGR00180">
    <property type="entry name" value="parB_part"/>
    <property type="match status" value="1"/>
</dbReference>
<evidence type="ECO:0000313" key="5">
    <source>
        <dbReference type="EMBL" id="ABE29882.1"/>
    </source>
</evidence>
<accession>Q141V7</accession>
<evidence type="ECO:0000313" key="6">
    <source>
        <dbReference type="Proteomes" id="UP000001817"/>
    </source>
</evidence>
<gene>
    <name evidence="5" type="ORF">Bxe_A3097</name>
</gene>
<dbReference type="Pfam" id="PF02195">
    <property type="entry name" value="ParB_N"/>
    <property type="match status" value="1"/>
</dbReference>
<dbReference type="InterPro" id="IPR041468">
    <property type="entry name" value="HTH_ParB/Spo0J"/>
</dbReference>
<dbReference type="STRING" id="266265.Bxe_A3097"/>
<dbReference type="InterPro" id="IPR036086">
    <property type="entry name" value="ParB/Sulfiredoxin_sf"/>
</dbReference>
<sequence>MTPCMASVTGSRCGSTRRRAMHRSGGRCRSCASVRPTRRSSRPRSAISLCPGSSAPSSIRLPPHRAPLTDTTAMSTQSNSTVAQLPIESIRRSPTNPRKRFVEAHHLEMTASVMKHGVLQPVLVRPWPEEPGLFELVAGERRHRAAEAAQLVELPALVRDLTDDEVLHIQIIENLQRKDVHPLEEADGYKVLQERGHSVEQIAEEVSQTRSYVAQRLKLTSLIDSVRELFFDGKLTAATALLIARLPAELQDKAAKEITAPWVDGEPRPLKTAAEHIQRNYMLRLDQAPFKTSDAGLVPTAGACGPCPKRTGNQVDLFGDVKSKEVCTDLACYEKKRIAAAAQKRAEAEATGRTVIAGKEAKKVKPYQYGALAGGWVNLDEHCYDDPKHRTYRQILGAKGAKSAALLEDPHAGKLVDVMQKSDLKKALADKGIEARSTGAANPSQSAENAKKKAADAYRGELFRQVREKHDGYGLDEFDLKIVAVTFYRRLWNENQKRITKLYGWGSKPLTEAEFAKKVDEIEANARACPEGLGRLVMDIALIDESVAATYGPSKPELLEAVARERGIDPAAVRKQADVNAKPKGKATPTPAAKKAAPAQKTPASPAPARKFAVKKVPAVKKPAAAKTTPPPVSAKKVSARKPAPAKRTPTADEAGREAWPFPSTGKP</sequence>
<dbReference type="SUPFAM" id="SSF109709">
    <property type="entry name" value="KorB DNA-binding domain-like"/>
    <property type="match status" value="1"/>
</dbReference>
<protein>
    <submittedName>
        <fullName evidence="5">ParB family protein</fullName>
    </submittedName>
</protein>
<keyword evidence="2" id="KW-0159">Chromosome partition</keyword>
<feature type="domain" description="ParB-like N-terminal" evidence="4">
    <location>
        <begin position="83"/>
        <end position="175"/>
    </location>
</feature>
<dbReference type="SMART" id="SM00470">
    <property type="entry name" value="ParB"/>
    <property type="match status" value="1"/>
</dbReference>
<dbReference type="Gene3D" id="3.90.1530.30">
    <property type="match status" value="1"/>
</dbReference>
<proteinExistence type="inferred from homology"/>
<feature type="region of interest" description="Disordered" evidence="3">
    <location>
        <begin position="1"/>
        <end position="62"/>
    </location>
</feature>
<feature type="region of interest" description="Disordered" evidence="3">
    <location>
        <begin position="572"/>
        <end position="668"/>
    </location>
</feature>
<dbReference type="InterPro" id="IPR003115">
    <property type="entry name" value="ParB_N"/>
</dbReference>
<feature type="compositionally biased region" description="Basic residues" evidence="3">
    <location>
        <begin position="15"/>
        <end position="26"/>
    </location>
</feature>
<dbReference type="Gene3D" id="1.10.10.2830">
    <property type="match status" value="1"/>
</dbReference>
<dbReference type="GO" id="GO:0003677">
    <property type="term" value="F:DNA binding"/>
    <property type="evidence" value="ECO:0007669"/>
    <property type="project" value="InterPro"/>
</dbReference>
<dbReference type="PANTHER" id="PTHR33375">
    <property type="entry name" value="CHROMOSOME-PARTITIONING PROTEIN PARB-RELATED"/>
    <property type="match status" value="1"/>
</dbReference>
<evidence type="ECO:0000259" key="4">
    <source>
        <dbReference type="SMART" id="SM00470"/>
    </source>
</evidence>
<dbReference type="PANTHER" id="PTHR33375:SF1">
    <property type="entry name" value="CHROMOSOME-PARTITIONING PROTEIN PARB-RELATED"/>
    <property type="match status" value="1"/>
</dbReference>
<dbReference type="Proteomes" id="UP000001817">
    <property type="component" value="Chromosome 1"/>
</dbReference>
<dbReference type="Pfam" id="PF17762">
    <property type="entry name" value="HTH_ParB"/>
    <property type="match status" value="1"/>
</dbReference>
<dbReference type="SUPFAM" id="SSF110849">
    <property type="entry name" value="ParB/Sulfiredoxin"/>
    <property type="match status" value="1"/>
</dbReference>
<name>Q141V7_PARXL</name>
<keyword evidence="6" id="KW-1185">Reference proteome</keyword>
<evidence type="ECO:0000256" key="1">
    <source>
        <dbReference type="ARBA" id="ARBA00006295"/>
    </source>
</evidence>
<dbReference type="eggNOG" id="COG1475">
    <property type="taxonomic scope" value="Bacteria"/>
</dbReference>
<comment type="similarity">
    <text evidence="1">Belongs to the ParB family.</text>
</comment>
<dbReference type="InterPro" id="IPR050336">
    <property type="entry name" value="Chromosome_partition/occlusion"/>
</dbReference>
<evidence type="ECO:0000256" key="3">
    <source>
        <dbReference type="SAM" id="MobiDB-lite"/>
    </source>
</evidence>
<dbReference type="GO" id="GO:0007059">
    <property type="term" value="P:chromosome segregation"/>
    <property type="evidence" value="ECO:0007669"/>
    <property type="project" value="UniProtKB-KW"/>
</dbReference>
<dbReference type="GO" id="GO:0005694">
    <property type="term" value="C:chromosome"/>
    <property type="evidence" value="ECO:0007669"/>
    <property type="project" value="TreeGrafter"/>
</dbReference>
<reference evidence="5 6" key="1">
    <citation type="journal article" date="2006" name="Proc. Natl. Acad. Sci. U.S.A.">
        <title>Burkholderia xenovorans LB400 harbors a multi-replicon, 9.73-Mbp genome shaped for versatility.</title>
        <authorList>
            <person name="Chain P.S."/>
            <person name="Denef V.J."/>
            <person name="Konstantinidis K.T."/>
            <person name="Vergez L.M."/>
            <person name="Agullo L."/>
            <person name="Reyes V.L."/>
            <person name="Hauser L."/>
            <person name="Cordova M."/>
            <person name="Gomez L."/>
            <person name="Gonzalez M."/>
            <person name="Land M."/>
            <person name="Lao V."/>
            <person name="Larimer F."/>
            <person name="LiPuma J.J."/>
            <person name="Mahenthiralingam E."/>
            <person name="Malfatti S.A."/>
            <person name="Marx C.J."/>
            <person name="Parnell J.J."/>
            <person name="Ramette A."/>
            <person name="Richardson P."/>
            <person name="Seeger M."/>
            <person name="Smith D."/>
            <person name="Spilker T."/>
            <person name="Sul W.J."/>
            <person name="Tsoi T.V."/>
            <person name="Ulrich L.E."/>
            <person name="Zhulin I.B."/>
            <person name="Tiedje J.M."/>
        </authorList>
    </citation>
    <scope>NUCLEOTIDE SEQUENCE [LARGE SCALE GENOMIC DNA]</scope>
    <source>
        <strain evidence="5 6">LB400</strain>
    </source>
</reference>
<organism evidence="5 6">
    <name type="scientific">Paraburkholderia xenovorans (strain LB400)</name>
    <dbReference type="NCBI Taxonomy" id="266265"/>
    <lineage>
        <taxon>Bacteria</taxon>
        <taxon>Pseudomonadati</taxon>
        <taxon>Pseudomonadota</taxon>
        <taxon>Betaproteobacteria</taxon>
        <taxon>Burkholderiales</taxon>
        <taxon>Burkholderiaceae</taxon>
        <taxon>Paraburkholderia</taxon>
    </lineage>
</organism>